<feature type="domain" description="Lipoyl-binding" evidence="7">
    <location>
        <begin position="3"/>
        <end position="78"/>
    </location>
</feature>
<keyword evidence="4 6" id="KW-0450">Lipoyl</keyword>
<evidence type="ECO:0000313" key="9">
    <source>
        <dbReference type="EMBL" id="PXW85074.1"/>
    </source>
</evidence>
<dbReference type="PROSITE" id="PS00189">
    <property type="entry name" value="LIPOYL"/>
    <property type="match status" value="1"/>
</dbReference>
<comment type="cofactor">
    <cofactor evidence="1 6">
        <name>(R)-lipoate</name>
        <dbReference type="ChEBI" id="CHEBI:83088"/>
    </cofactor>
</comment>
<dbReference type="Gene3D" id="3.30.559.10">
    <property type="entry name" value="Chloramphenicol acetyltransferase-like domain"/>
    <property type="match status" value="1"/>
</dbReference>
<feature type="domain" description="Peripheral subunit-binding (PSBD)" evidence="8">
    <location>
        <begin position="116"/>
        <end position="153"/>
    </location>
</feature>
<dbReference type="EMBL" id="QJJQ01000012">
    <property type="protein sequence ID" value="PXW85074.1"/>
    <property type="molecule type" value="Genomic_DNA"/>
</dbReference>
<dbReference type="SUPFAM" id="SSF52777">
    <property type="entry name" value="CoA-dependent acyltransferases"/>
    <property type="match status" value="1"/>
</dbReference>
<accession>A0A2V3VVP6</accession>
<dbReference type="Pfam" id="PF02817">
    <property type="entry name" value="E3_binding"/>
    <property type="match status" value="1"/>
</dbReference>
<dbReference type="SUPFAM" id="SSF47005">
    <property type="entry name" value="Peripheral subunit-binding domain of 2-oxo acid dehydrogenase complex"/>
    <property type="match status" value="1"/>
</dbReference>
<protein>
    <recommendedName>
        <fullName evidence="6">Dihydrolipoamide acetyltransferase component of pyruvate dehydrogenase complex</fullName>
        <ecNumber evidence="6">2.3.1.-</ecNumber>
    </recommendedName>
</protein>
<dbReference type="OrthoDB" id="9805770at2"/>
<dbReference type="InterPro" id="IPR011053">
    <property type="entry name" value="Single_hybrid_motif"/>
</dbReference>
<dbReference type="InterPro" id="IPR004167">
    <property type="entry name" value="PSBD"/>
</dbReference>
<sequence length="411" mass="45618">MSLEKIIMPKLGESVTEGTINSWLVKVGDTVNKYDPIAEVMTDKVNAEIPSSFSGVIKEIVVEEGETVAVDELICYIEVSNGSNSVNDSDEEIVQQTGEVPATAAEVDNEQSMKLRYSPAVLKRAAEHQIDLTDVTGTGIGGRITRKDIDAYISKGLGKSSHSKVNEEKAARQINQTLSKKDIEIPVTGVRKMIAENMVRSKQEIPHAWMTVETDVTELVKYRNEIKDDFKRREGYSLTYFAFFIHAIARALREYPEINSTWAGNKIIQRHDINISIAVAKENELFVPVIKHADEKSVKGIAREIFELANKARSGKLTQNDMEGGTFTVNNTGTFGSVSSMGIINHPQAAILQVEAIIKRPVIIKDMFAARDMVNLSLSLDHRILDGLICGRFLARVKQLLENINEQTTTV</sequence>
<dbReference type="RefSeq" id="WP_110396344.1">
    <property type="nucleotide sequence ID" value="NZ_JADIJL010000021.1"/>
</dbReference>
<comment type="caution">
    <text evidence="9">The sequence shown here is derived from an EMBL/GenBank/DDBJ whole genome shotgun (WGS) entry which is preliminary data.</text>
</comment>
<dbReference type="GO" id="GO:0031405">
    <property type="term" value="F:lipoic acid binding"/>
    <property type="evidence" value="ECO:0007669"/>
    <property type="project" value="TreeGrafter"/>
</dbReference>
<dbReference type="Proteomes" id="UP000247978">
    <property type="component" value="Unassembled WGS sequence"/>
</dbReference>
<dbReference type="PROSITE" id="PS50968">
    <property type="entry name" value="BIOTINYL_LIPOYL"/>
    <property type="match status" value="1"/>
</dbReference>
<dbReference type="Pfam" id="PF00364">
    <property type="entry name" value="Biotin_lipoyl"/>
    <property type="match status" value="1"/>
</dbReference>
<dbReference type="InterPro" id="IPR050743">
    <property type="entry name" value="2-oxoacid_DH_E2_comp"/>
</dbReference>
<name>A0A2V3VVP6_9BACI</name>
<dbReference type="PROSITE" id="PS51826">
    <property type="entry name" value="PSBD"/>
    <property type="match status" value="1"/>
</dbReference>
<proteinExistence type="inferred from homology"/>
<reference evidence="9 10" key="1">
    <citation type="submission" date="2018-05" db="EMBL/GenBank/DDBJ databases">
        <title>Genomic Encyclopedia of Type Strains, Phase IV (KMG-IV): sequencing the most valuable type-strain genomes for metagenomic binning, comparative biology and taxonomic classification.</title>
        <authorList>
            <person name="Goeker M."/>
        </authorList>
    </citation>
    <scope>NUCLEOTIDE SEQUENCE [LARGE SCALE GENOMIC DNA]</scope>
    <source>
        <strain evidence="9 10">DSM 28556</strain>
    </source>
</reference>
<dbReference type="InterPro" id="IPR001078">
    <property type="entry name" value="2-oxoacid_DH_actylTfrase"/>
</dbReference>
<dbReference type="PANTHER" id="PTHR43178:SF5">
    <property type="entry name" value="LIPOAMIDE ACYLTRANSFERASE COMPONENT OF BRANCHED-CHAIN ALPHA-KETO ACID DEHYDROGENASE COMPLEX, MITOCHONDRIAL"/>
    <property type="match status" value="1"/>
</dbReference>
<evidence type="ECO:0000313" key="10">
    <source>
        <dbReference type="Proteomes" id="UP000247978"/>
    </source>
</evidence>
<keyword evidence="10" id="KW-1185">Reference proteome</keyword>
<dbReference type="AlphaFoldDB" id="A0A2V3VVP6"/>
<evidence type="ECO:0000256" key="2">
    <source>
        <dbReference type="ARBA" id="ARBA00007317"/>
    </source>
</evidence>
<dbReference type="InterPro" id="IPR000089">
    <property type="entry name" value="Biotin_lipoyl"/>
</dbReference>
<dbReference type="Gene3D" id="2.40.50.100">
    <property type="match status" value="1"/>
</dbReference>
<dbReference type="PANTHER" id="PTHR43178">
    <property type="entry name" value="DIHYDROLIPOAMIDE ACETYLTRANSFERASE COMPONENT OF PYRUVATE DEHYDROGENASE COMPLEX"/>
    <property type="match status" value="1"/>
</dbReference>
<dbReference type="CDD" id="cd06849">
    <property type="entry name" value="lipoyl_domain"/>
    <property type="match status" value="1"/>
</dbReference>
<dbReference type="InterPro" id="IPR003016">
    <property type="entry name" value="2-oxoA_DH_lipoyl-BS"/>
</dbReference>
<dbReference type="InterPro" id="IPR036625">
    <property type="entry name" value="E3-bd_dom_sf"/>
</dbReference>
<dbReference type="Pfam" id="PF00198">
    <property type="entry name" value="2-oxoacid_dh"/>
    <property type="match status" value="1"/>
</dbReference>
<evidence type="ECO:0000256" key="6">
    <source>
        <dbReference type="RuleBase" id="RU003423"/>
    </source>
</evidence>
<dbReference type="GO" id="GO:0016407">
    <property type="term" value="F:acetyltransferase activity"/>
    <property type="evidence" value="ECO:0007669"/>
    <property type="project" value="TreeGrafter"/>
</dbReference>
<dbReference type="FunFam" id="3.30.559.10:FF:000007">
    <property type="entry name" value="Dihydrolipoamide acetyltransferase component of pyruvate dehydrogenase complex"/>
    <property type="match status" value="1"/>
</dbReference>
<evidence type="ECO:0000256" key="3">
    <source>
        <dbReference type="ARBA" id="ARBA00022679"/>
    </source>
</evidence>
<comment type="similarity">
    <text evidence="2 6">Belongs to the 2-oxoacid dehydrogenase family.</text>
</comment>
<gene>
    <name evidence="9" type="ORF">DFR56_11252</name>
</gene>
<evidence type="ECO:0000259" key="8">
    <source>
        <dbReference type="PROSITE" id="PS51826"/>
    </source>
</evidence>
<evidence type="ECO:0000256" key="1">
    <source>
        <dbReference type="ARBA" id="ARBA00001938"/>
    </source>
</evidence>
<dbReference type="EC" id="2.3.1.-" evidence="6"/>
<organism evidence="9 10">
    <name type="scientific">Pseudogracilibacillus auburnensis</name>
    <dbReference type="NCBI Taxonomy" id="1494959"/>
    <lineage>
        <taxon>Bacteria</taxon>
        <taxon>Bacillati</taxon>
        <taxon>Bacillota</taxon>
        <taxon>Bacilli</taxon>
        <taxon>Bacillales</taxon>
        <taxon>Bacillaceae</taxon>
        <taxon>Pseudogracilibacillus</taxon>
    </lineage>
</organism>
<dbReference type="InterPro" id="IPR023213">
    <property type="entry name" value="CAT-like_dom_sf"/>
</dbReference>
<evidence type="ECO:0000256" key="5">
    <source>
        <dbReference type="ARBA" id="ARBA00023315"/>
    </source>
</evidence>
<evidence type="ECO:0000259" key="7">
    <source>
        <dbReference type="PROSITE" id="PS50968"/>
    </source>
</evidence>
<dbReference type="GO" id="GO:0005737">
    <property type="term" value="C:cytoplasm"/>
    <property type="evidence" value="ECO:0007669"/>
    <property type="project" value="TreeGrafter"/>
</dbReference>
<keyword evidence="3 6" id="KW-0808">Transferase</keyword>
<dbReference type="Gene3D" id="4.10.320.10">
    <property type="entry name" value="E3-binding domain"/>
    <property type="match status" value="1"/>
</dbReference>
<dbReference type="SUPFAM" id="SSF51230">
    <property type="entry name" value="Single hybrid motif"/>
    <property type="match status" value="1"/>
</dbReference>
<keyword evidence="5 6" id="KW-0012">Acyltransferase</keyword>
<evidence type="ECO:0000256" key="4">
    <source>
        <dbReference type="ARBA" id="ARBA00022823"/>
    </source>
</evidence>